<dbReference type="InterPro" id="IPR013180">
    <property type="entry name" value="CTNNBL1_N"/>
</dbReference>
<reference evidence="8 9" key="1">
    <citation type="journal article" date="2016" name="Mol. Biol. Evol.">
        <title>Comparative Genomics of Early-Diverging Mushroom-Forming Fungi Provides Insights into the Origins of Lignocellulose Decay Capabilities.</title>
        <authorList>
            <person name="Nagy L.G."/>
            <person name="Riley R."/>
            <person name="Tritt A."/>
            <person name="Adam C."/>
            <person name="Daum C."/>
            <person name="Floudas D."/>
            <person name="Sun H."/>
            <person name="Yadav J.S."/>
            <person name="Pangilinan J."/>
            <person name="Larsson K.H."/>
            <person name="Matsuura K."/>
            <person name="Barry K."/>
            <person name="Labutti K."/>
            <person name="Kuo R."/>
            <person name="Ohm R.A."/>
            <person name="Bhattacharya S.S."/>
            <person name="Shirouzu T."/>
            <person name="Yoshinaga Y."/>
            <person name="Martin F.M."/>
            <person name="Grigoriev I.V."/>
            <person name="Hibbett D.S."/>
        </authorList>
    </citation>
    <scope>NUCLEOTIDE SEQUENCE [LARGE SCALE GENOMIC DNA]</scope>
    <source>
        <strain evidence="8 9">HHB10207 ss-3</strain>
    </source>
</reference>
<dbReference type="OrthoDB" id="1898821at2759"/>
<organism evidence="8 9">
    <name type="scientific">Sistotremastrum suecicum HHB10207 ss-3</name>
    <dbReference type="NCBI Taxonomy" id="1314776"/>
    <lineage>
        <taxon>Eukaryota</taxon>
        <taxon>Fungi</taxon>
        <taxon>Dikarya</taxon>
        <taxon>Basidiomycota</taxon>
        <taxon>Agaricomycotina</taxon>
        <taxon>Agaricomycetes</taxon>
        <taxon>Sistotremastrales</taxon>
        <taxon>Sistotremastraceae</taxon>
        <taxon>Sistotremastrum</taxon>
    </lineage>
</organism>
<sequence>MDIDQLFKVPKLPVGANKRRMPDNPTPEMLKRMKLDNQNVPLSQPPAPSPSNGSGKNRSATVQDEDDENSGSFAPGDDADYFVEEDEEGRFFGGGLTEEQKKILNIFDSVPGTSDAGIQEDVDDLEITAIRRILLRLDRAINKNQDQRSKYPDDPTKFIDSEADLDSALKSLLPMSQSAMLAYPELVRSGTLSKLVGLLTHENVDIVIGVVDVFFEFTDEDADSEALPEDERQADSLKVLVDGLIESSALELLAENLRRFNETEESDRQGLFHVLGIFENLLAFRPTLSDDLVARTDVLPWLLNRVAISEPKENRGYSAELLSILLQNNRVIRLQFGKHDGVEALLKILSHFRKRDPVDAEETEFMENLFDALCSALAEPEIKQLLLDAEGVDLMVLMMKERRQSRIKALKVLDHAMSTSAGAASCTVFVEALGLKSLFSALMGHAKSIKKGTKVASEPVPEEVGHILSILSSLFSNLGSETPERIRLLAKFVEANYEKVDRILEVREGAVARLAATDKEIAEERKARGLEDSDEMEEDQEEIWYLRRLENGLFTLQTVDYILTWLAMEDDGIKAHISAMLQRRSKSLKDLVVVLKETRDNVDESVQEAEGPSQRQILSSLIQYLESS</sequence>
<evidence type="ECO:0000256" key="5">
    <source>
        <dbReference type="ARBA" id="ARBA00023242"/>
    </source>
</evidence>
<evidence type="ECO:0000256" key="3">
    <source>
        <dbReference type="ARBA" id="ARBA00022737"/>
    </source>
</evidence>
<dbReference type="AlphaFoldDB" id="A0A166FZ56"/>
<dbReference type="GO" id="GO:0005681">
    <property type="term" value="C:spliceosomal complex"/>
    <property type="evidence" value="ECO:0007669"/>
    <property type="project" value="TreeGrafter"/>
</dbReference>
<feature type="domain" description="Beta-catenin-like protein 1 N-terminal" evidence="7">
    <location>
        <begin position="96"/>
        <end position="211"/>
    </location>
</feature>
<evidence type="ECO:0000256" key="1">
    <source>
        <dbReference type="ARBA" id="ARBA00004123"/>
    </source>
</evidence>
<dbReference type="SUPFAM" id="SSF48371">
    <property type="entry name" value="ARM repeat"/>
    <property type="match status" value="1"/>
</dbReference>
<feature type="region of interest" description="Disordered" evidence="6">
    <location>
        <begin position="1"/>
        <end position="79"/>
    </location>
</feature>
<dbReference type="PANTHER" id="PTHR14978:SF0">
    <property type="entry name" value="BETA-CATENIN-LIKE PROTEIN 1"/>
    <property type="match status" value="1"/>
</dbReference>
<proteinExistence type="predicted"/>
<dbReference type="STRING" id="1314776.A0A166FZ56"/>
<evidence type="ECO:0000259" key="7">
    <source>
        <dbReference type="SMART" id="SM01156"/>
    </source>
</evidence>
<dbReference type="SMART" id="SM01156">
    <property type="entry name" value="DUF1716"/>
    <property type="match status" value="1"/>
</dbReference>
<feature type="compositionally biased region" description="Polar residues" evidence="6">
    <location>
        <begin position="50"/>
        <end position="62"/>
    </location>
</feature>
<evidence type="ECO:0000313" key="8">
    <source>
        <dbReference type="EMBL" id="KZT41149.1"/>
    </source>
</evidence>
<gene>
    <name evidence="8" type="ORF">SISSUDRAFT_982416</name>
</gene>
<dbReference type="InterPro" id="IPR016024">
    <property type="entry name" value="ARM-type_fold"/>
</dbReference>
<dbReference type="PANTHER" id="PTHR14978">
    <property type="entry name" value="BETA-CATENIN-LIKE PROTEIN 1 NUCLEAR ASSOCIATED PROTEIN"/>
    <property type="match status" value="1"/>
</dbReference>
<keyword evidence="5" id="KW-0539">Nucleus</keyword>
<evidence type="ECO:0000256" key="6">
    <source>
        <dbReference type="SAM" id="MobiDB-lite"/>
    </source>
</evidence>
<accession>A0A166FZ56</accession>
<keyword evidence="9" id="KW-1185">Reference proteome</keyword>
<dbReference type="InterPro" id="IPR039678">
    <property type="entry name" value="CTNNBL1"/>
</dbReference>
<dbReference type="Gene3D" id="1.25.10.10">
    <property type="entry name" value="Leucine-rich Repeat Variant"/>
    <property type="match status" value="1"/>
</dbReference>
<keyword evidence="2" id="KW-0597">Phosphoprotein</keyword>
<name>A0A166FZ56_9AGAM</name>
<keyword evidence="3" id="KW-0677">Repeat</keyword>
<protein>
    <submittedName>
        <fullName evidence="8">DUF1716-domain-containing protein</fullName>
    </submittedName>
</protein>
<dbReference type="EMBL" id="KV428024">
    <property type="protein sequence ID" value="KZT41149.1"/>
    <property type="molecule type" value="Genomic_DNA"/>
</dbReference>
<keyword evidence="4" id="KW-0175">Coiled coil</keyword>
<evidence type="ECO:0000256" key="4">
    <source>
        <dbReference type="ARBA" id="ARBA00023054"/>
    </source>
</evidence>
<dbReference type="FunFam" id="1.25.10.10:FF:001136">
    <property type="entry name" value="Beta-catenin-like protein 1"/>
    <property type="match status" value="1"/>
</dbReference>
<dbReference type="GO" id="GO:0010467">
    <property type="term" value="P:gene expression"/>
    <property type="evidence" value="ECO:0007669"/>
    <property type="project" value="UniProtKB-ARBA"/>
</dbReference>
<dbReference type="Pfam" id="PF08216">
    <property type="entry name" value="CTNNBL"/>
    <property type="match status" value="1"/>
</dbReference>
<dbReference type="InterPro" id="IPR011989">
    <property type="entry name" value="ARM-like"/>
</dbReference>
<evidence type="ECO:0000313" key="9">
    <source>
        <dbReference type="Proteomes" id="UP000076798"/>
    </source>
</evidence>
<dbReference type="Proteomes" id="UP000076798">
    <property type="component" value="Unassembled WGS sequence"/>
</dbReference>
<evidence type="ECO:0000256" key="2">
    <source>
        <dbReference type="ARBA" id="ARBA00022553"/>
    </source>
</evidence>
<comment type="subcellular location">
    <subcellularLocation>
        <location evidence="1">Nucleus</location>
    </subcellularLocation>
</comment>